<comment type="subcellular location">
    <subcellularLocation>
        <location evidence="1">Cell membrane</location>
        <topology evidence="1">Multi-pass membrane protein</topology>
    </subcellularLocation>
</comment>
<feature type="transmembrane region" description="Helical" evidence="7">
    <location>
        <begin position="199"/>
        <end position="226"/>
    </location>
</feature>
<proteinExistence type="predicted"/>
<feature type="transmembrane region" description="Helical" evidence="7">
    <location>
        <begin position="330"/>
        <end position="355"/>
    </location>
</feature>
<feature type="transmembrane region" description="Helical" evidence="7">
    <location>
        <begin position="361"/>
        <end position="381"/>
    </location>
</feature>
<dbReference type="PIRSF" id="PIRSF006060">
    <property type="entry name" value="AA_transporter"/>
    <property type="match status" value="1"/>
</dbReference>
<organism evidence="9 10">
    <name type="scientific">Psychrobacillus mangrovi</name>
    <dbReference type="NCBI Taxonomy" id="3117745"/>
    <lineage>
        <taxon>Bacteria</taxon>
        <taxon>Bacillati</taxon>
        <taxon>Bacillota</taxon>
        <taxon>Bacilli</taxon>
        <taxon>Bacillales</taxon>
        <taxon>Bacillaceae</taxon>
        <taxon>Psychrobacillus</taxon>
    </lineage>
</organism>
<feature type="transmembrane region" description="Helical" evidence="7">
    <location>
        <begin position="281"/>
        <end position="309"/>
    </location>
</feature>
<reference evidence="9 10" key="1">
    <citation type="submission" date="2024-01" db="EMBL/GenBank/DDBJ databases">
        <title>Seven novel Bacillus-like species.</title>
        <authorList>
            <person name="Liu G."/>
        </authorList>
    </citation>
    <scope>NUCLEOTIDE SEQUENCE [LARGE SCALE GENOMIC DNA]</scope>
    <source>
        <strain evidence="9 10">FJAT-51614</strain>
    </source>
</reference>
<evidence type="ECO:0000256" key="7">
    <source>
        <dbReference type="SAM" id="Phobius"/>
    </source>
</evidence>
<dbReference type="InterPro" id="IPR004841">
    <property type="entry name" value="AA-permease/SLC12A_dom"/>
</dbReference>
<evidence type="ECO:0000256" key="2">
    <source>
        <dbReference type="ARBA" id="ARBA00022448"/>
    </source>
</evidence>
<dbReference type="Proteomes" id="UP001364890">
    <property type="component" value="Unassembled WGS sequence"/>
</dbReference>
<keyword evidence="2" id="KW-0813">Transport</keyword>
<dbReference type="Pfam" id="PF00324">
    <property type="entry name" value="AA_permease"/>
    <property type="match status" value="1"/>
</dbReference>
<feature type="transmembrane region" description="Helical" evidence="7">
    <location>
        <begin position="47"/>
        <end position="66"/>
    </location>
</feature>
<feature type="transmembrane region" description="Helical" evidence="7">
    <location>
        <begin position="127"/>
        <end position="146"/>
    </location>
</feature>
<feature type="domain" description="Amino acid permease/ SLC12A" evidence="8">
    <location>
        <begin position="21"/>
        <end position="382"/>
    </location>
</feature>
<evidence type="ECO:0000313" key="10">
    <source>
        <dbReference type="Proteomes" id="UP001364890"/>
    </source>
</evidence>
<keyword evidence="6 7" id="KW-0472">Membrane</keyword>
<evidence type="ECO:0000259" key="8">
    <source>
        <dbReference type="Pfam" id="PF00324"/>
    </source>
</evidence>
<feature type="transmembrane region" description="Helical" evidence="7">
    <location>
        <begin position="20"/>
        <end position="41"/>
    </location>
</feature>
<accession>A0ABU8FBZ4</accession>
<keyword evidence="10" id="KW-1185">Reference proteome</keyword>
<evidence type="ECO:0000256" key="6">
    <source>
        <dbReference type="ARBA" id="ARBA00023136"/>
    </source>
</evidence>
<evidence type="ECO:0000313" key="9">
    <source>
        <dbReference type="EMBL" id="MEI4771805.1"/>
    </source>
</evidence>
<keyword evidence="5 7" id="KW-1133">Transmembrane helix</keyword>
<name>A0ABU8FBZ4_9BACI</name>
<dbReference type="PROSITE" id="PS51257">
    <property type="entry name" value="PROKAR_LIPOPROTEIN"/>
    <property type="match status" value="1"/>
</dbReference>
<dbReference type="RefSeq" id="WP_336499354.1">
    <property type="nucleotide sequence ID" value="NZ_JBAWSY010000028.1"/>
</dbReference>
<dbReference type="SUPFAM" id="SSF103473">
    <property type="entry name" value="MFS general substrate transporter"/>
    <property type="match status" value="1"/>
</dbReference>
<feature type="transmembrane region" description="Helical" evidence="7">
    <location>
        <begin position="418"/>
        <end position="436"/>
    </location>
</feature>
<dbReference type="Gene3D" id="1.20.1740.10">
    <property type="entry name" value="Amino acid/polyamine transporter I"/>
    <property type="match status" value="1"/>
</dbReference>
<gene>
    <name evidence="9" type="ORF">WAX74_19485</name>
</gene>
<dbReference type="PANTHER" id="PTHR43495:SF5">
    <property type="entry name" value="GAMMA-AMINOBUTYRIC ACID PERMEASE"/>
    <property type="match status" value="1"/>
</dbReference>
<feature type="transmembrane region" description="Helical" evidence="7">
    <location>
        <begin position="393"/>
        <end position="412"/>
    </location>
</feature>
<comment type="caution">
    <text evidence="9">The sequence shown here is derived from an EMBL/GenBank/DDBJ whole genome shotgun (WGS) entry which is preliminary data.</text>
</comment>
<keyword evidence="4" id="KW-0029">Amino-acid transport</keyword>
<keyword evidence="3 7" id="KW-0812">Transmembrane</keyword>
<feature type="transmembrane region" description="Helical" evidence="7">
    <location>
        <begin position="87"/>
        <end position="107"/>
    </location>
</feature>
<feature type="transmembrane region" description="Helical" evidence="7">
    <location>
        <begin position="158"/>
        <end position="179"/>
    </location>
</feature>
<dbReference type="EMBL" id="JBAWSY010000028">
    <property type="protein sequence ID" value="MEI4771805.1"/>
    <property type="molecule type" value="Genomic_DNA"/>
</dbReference>
<evidence type="ECO:0000256" key="5">
    <source>
        <dbReference type="ARBA" id="ARBA00022989"/>
    </source>
</evidence>
<evidence type="ECO:0000256" key="1">
    <source>
        <dbReference type="ARBA" id="ARBA00004651"/>
    </source>
</evidence>
<evidence type="ECO:0000256" key="4">
    <source>
        <dbReference type="ARBA" id="ARBA00022970"/>
    </source>
</evidence>
<evidence type="ECO:0000256" key="3">
    <source>
        <dbReference type="ARBA" id="ARBA00022692"/>
    </source>
</evidence>
<dbReference type="InterPro" id="IPR036259">
    <property type="entry name" value="MFS_trans_sf"/>
</dbReference>
<dbReference type="PANTHER" id="PTHR43495">
    <property type="entry name" value="GABA PERMEASE"/>
    <property type="match status" value="1"/>
</dbReference>
<protein>
    <submittedName>
        <fullName evidence="9">Amino acid permease</fullName>
    </submittedName>
</protein>
<sequence length="449" mass="49164">MAKQKLEKGKSEGHLAWWQLSLIGVGCIIGTGFFLASSIAIQMTGPSVIFTFILAATATYIVFEALAKMSAKDPQKGTFRTYAKKAYGRWAGFSSGWVYWCSEILIIGSQLTAISLLTKLWFPNVRLWIFALIYAICGLIVLFIGAKAFGKVESIFAIMKIAAIFMFIIIAILALTGVLDGNPKGDIPKTMGELFPKGVFGFWSALLFAFFAHGGIEVMGVMAIHLKKKEDAPKSGKVMLALIGLIYVISLTLALLLVPYTEFKDKKSPFVTALADFNLDFFPHVFTAAIIIAGFSAMSASLFSVTTILTTLSEEGDAPSIFSKHSKKKFIMPLPAIALTSLGLVISIVTSLVLPDKVYEYITTAAALMLLYNWLFMLTFYHKLIEPTNADKVKRIIGMILVAAAVSGSLVHSTSRPGFFISLAFISVIALVILVLRKRWRKEESQKSV</sequence>
<feature type="transmembrane region" description="Helical" evidence="7">
    <location>
        <begin position="238"/>
        <end position="261"/>
    </location>
</feature>